<dbReference type="Pfam" id="PF02771">
    <property type="entry name" value="Acyl-CoA_dh_N"/>
    <property type="match status" value="1"/>
</dbReference>
<dbReference type="Gene3D" id="2.40.110.10">
    <property type="entry name" value="Butyryl-CoA Dehydrogenase, subunit A, domain 2"/>
    <property type="match status" value="1"/>
</dbReference>
<dbReference type="SUPFAM" id="SSF56645">
    <property type="entry name" value="Acyl-CoA dehydrogenase NM domain-like"/>
    <property type="match status" value="1"/>
</dbReference>
<feature type="domain" description="Acyl-CoA dehydrogenase/oxidase N-terminal" evidence="8">
    <location>
        <begin position="6"/>
        <end position="117"/>
    </location>
</feature>
<accession>A0ABV4AF16</accession>
<comment type="similarity">
    <text evidence="2 5">Belongs to the acyl-CoA dehydrogenase family.</text>
</comment>
<gene>
    <name evidence="9" type="ORF">AB5I84_04550</name>
</gene>
<keyword evidence="10" id="KW-1185">Reference proteome</keyword>
<dbReference type="InterPro" id="IPR036250">
    <property type="entry name" value="AcylCo_DH-like_C"/>
</dbReference>
<keyword evidence="4 5" id="KW-0274">FAD</keyword>
<dbReference type="InterPro" id="IPR052547">
    <property type="entry name" value="Mito_Isobutyryl-CoADH"/>
</dbReference>
<name>A0ABV4AF16_9GAMM</name>
<evidence type="ECO:0000256" key="1">
    <source>
        <dbReference type="ARBA" id="ARBA00001974"/>
    </source>
</evidence>
<evidence type="ECO:0000259" key="6">
    <source>
        <dbReference type="Pfam" id="PF00441"/>
    </source>
</evidence>
<dbReference type="InterPro" id="IPR013786">
    <property type="entry name" value="AcylCoA_DH/ox_N"/>
</dbReference>
<dbReference type="InterPro" id="IPR009100">
    <property type="entry name" value="AcylCoA_DH/oxidase_NM_dom_sf"/>
</dbReference>
<dbReference type="PANTHER" id="PTHR43831">
    <property type="entry name" value="ISOBUTYRYL-COA DEHYDROGENASE"/>
    <property type="match status" value="1"/>
</dbReference>
<comment type="caution">
    <text evidence="9">The sequence shown here is derived from an EMBL/GenBank/DDBJ whole genome shotgun (WGS) entry which is preliminary data.</text>
</comment>
<dbReference type="InterPro" id="IPR009075">
    <property type="entry name" value="AcylCo_DH/oxidase_C"/>
</dbReference>
<dbReference type="Pfam" id="PF02770">
    <property type="entry name" value="Acyl-CoA_dh_M"/>
    <property type="match status" value="1"/>
</dbReference>
<keyword evidence="5" id="KW-0560">Oxidoreductase</keyword>
<dbReference type="PANTHER" id="PTHR43831:SF1">
    <property type="entry name" value="ISOBUTYRYL-COA DEHYDROGENASE, MITOCHONDRIAL"/>
    <property type="match status" value="1"/>
</dbReference>
<dbReference type="InterPro" id="IPR046373">
    <property type="entry name" value="Acyl-CoA_Oxase/DH_mid-dom_sf"/>
</dbReference>
<feature type="domain" description="Acyl-CoA oxidase/dehydrogenase middle" evidence="7">
    <location>
        <begin position="122"/>
        <end position="215"/>
    </location>
</feature>
<evidence type="ECO:0000256" key="3">
    <source>
        <dbReference type="ARBA" id="ARBA00022630"/>
    </source>
</evidence>
<dbReference type="Pfam" id="PF00441">
    <property type="entry name" value="Acyl-CoA_dh_1"/>
    <property type="match status" value="1"/>
</dbReference>
<evidence type="ECO:0000256" key="2">
    <source>
        <dbReference type="ARBA" id="ARBA00009347"/>
    </source>
</evidence>
<dbReference type="PIRSF" id="PIRSF016578">
    <property type="entry name" value="HsaA"/>
    <property type="match status" value="1"/>
</dbReference>
<sequence length="382" mass="41513">MDFSLSDEQRAYQETARQFADKALAPFAAEWDADSIFPRDTLTEAGALGLMGLYTPEDAGGLGLSRLDASLIFEQLSQGCTSTTAFITIHNMATWMVASFAEPEVRDQWVPQLAAGELLASYCLTEPGAGSDAGSLKTTARRDGDDYLITGTKAFISGAGSTDVLVLMARTGAPGPKGISCFLVPADSDGISYGRNEDKMGWRSQPTRQINLESVRVPARYRIGAEGEGFAIAMKGLDGGRINIASCSLGTAAAALAQTRQYISEREQFGQSLSEFQSVQFRLADMATQYVAAQQMVRLAAWKLDQMDAERTLFCAMAKRIATDLCFDVCNDALQLHGGYGYIREYPLERHVRDARVHQILEGTNEIMRLIVARRLLAGAAL</sequence>
<dbReference type="InterPro" id="IPR006091">
    <property type="entry name" value="Acyl-CoA_Oxase/DH_mid-dom"/>
</dbReference>
<dbReference type="SUPFAM" id="SSF47203">
    <property type="entry name" value="Acyl-CoA dehydrogenase C-terminal domain-like"/>
    <property type="match status" value="1"/>
</dbReference>
<protein>
    <submittedName>
        <fullName evidence="9">Acyl-CoA dehydrogenase family protein</fullName>
    </submittedName>
</protein>
<evidence type="ECO:0000256" key="4">
    <source>
        <dbReference type="ARBA" id="ARBA00022827"/>
    </source>
</evidence>
<reference evidence="9 10" key="1">
    <citation type="submission" date="2024-07" db="EMBL/GenBank/DDBJ databases">
        <authorList>
            <person name="Ren Q."/>
        </authorList>
    </citation>
    <scope>NUCLEOTIDE SEQUENCE [LARGE SCALE GENOMIC DNA]</scope>
    <source>
        <strain evidence="9 10">REN37</strain>
    </source>
</reference>
<dbReference type="RefSeq" id="WP_369454672.1">
    <property type="nucleotide sequence ID" value="NZ_JBGCUO010000001.1"/>
</dbReference>
<dbReference type="Proteomes" id="UP001562065">
    <property type="component" value="Unassembled WGS sequence"/>
</dbReference>
<keyword evidence="3 5" id="KW-0285">Flavoprotein</keyword>
<proteinExistence type="inferred from homology"/>
<comment type="cofactor">
    <cofactor evidence="1 5">
        <name>FAD</name>
        <dbReference type="ChEBI" id="CHEBI:57692"/>
    </cofactor>
</comment>
<evidence type="ECO:0000313" key="9">
    <source>
        <dbReference type="EMBL" id="MEY1661415.1"/>
    </source>
</evidence>
<evidence type="ECO:0000259" key="7">
    <source>
        <dbReference type="Pfam" id="PF02770"/>
    </source>
</evidence>
<dbReference type="InterPro" id="IPR006089">
    <property type="entry name" value="Acyl-CoA_DH_CS"/>
</dbReference>
<dbReference type="Gene3D" id="1.20.140.10">
    <property type="entry name" value="Butyryl-CoA Dehydrogenase, subunit A, domain 3"/>
    <property type="match status" value="1"/>
</dbReference>
<organism evidence="9 10">
    <name type="scientific">Isoalcanivorax beigongshangi</name>
    <dbReference type="NCBI Taxonomy" id="3238810"/>
    <lineage>
        <taxon>Bacteria</taxon>
        <taxon>Pseudomonadati</taxon>
        <taxon>Pseudomonadota</taxon>
        <taxon>Gammaproteobacteria</taxon>
        <taxon>Oceanospirillales</taxon>
        <taxon>Alcanivoracaceae</taxon>
        <taxon>Isoalcanivorax</taxon>
    </lineage>
</organism>
<dbReference type="Gene3D" id="1.10.540.10">
    <property type="entry name" value="Acyl-CoA dehydrogenase/oxidase, N-terminal domain"/>
    <property type="match status" value="1"/>
</dbReference>
<evidence type="ECO:0000259" key="8">
    <source>
        <dbReference type="Pfam" id="PF02771"/>
    </source>
</evidence>
<evidence type="ECO:0000313" key="10">
    <source>
        <dbReference type="Proteomes" id="UP001562065"/>
    </source>
</evidence>
<dbReference type="PROSITE" id="PS00073">
    <property type="entry name" value="ACYL_COA_DH_2"/>
    <property type="match status" value="1"/>
</dbReference>
<dbReference type="EMBL" id="JBGCUO010000001">
    <property type="protein sequence ID" value="MEY1661415.1"/>
    <property type="molecule type" value="Genomic_DNA"/>
</dbReference>
<dbReference type="InterPro" id="IPR037069">
    <property type="entry name" value="AcylCoA_DH/ox_N_sf"/>
</dbReference>
<evidence type="ECO:0000256" key="5">
    <source>
        <dbReference type="RuleBase" id="RU362125"/>
    </source>
</evidence>
<dbReference type="PROSITE" id="PS00072">
    <property type="entry name" value="ACYL_COA_DH_1"/>
    <property type="match status" value="1"/>
</dbReference>
<feature type="domain" description="Acyl-CoA dehydrogenase/oxidase C-terminal" evidence="6">
    <location>
        <begin position="227"/>
        <end position="377"/>
    </location>
</feature>